<keyword evidence="7 15" id="KW-0812">Transmembrane</keyword>
<reference evidence="19 20" key="1">
    <citation type="submission" date="2023-10" db="EMBL/GenBank/DDBJ databases">
        <title>Complete genome sequence of a Sphingomonadaceae bacterium.</title>
        <authorList>
            <person name="Yan C."/>
        </authorList>
    </citation>
    <scope>NUCLEOTIDE SEQUENCE [LARGE SCALE GENOMIC DNA]</scope>
    <source>
        <strain evidence="19 20">SCSIO 66989</strain>
    </source>
</reference>
<dbReference type="Pfam" id="PF00989">
    <property type="entry name" value="PAS"/>
    <property type="match status" value="1"/>
</dbReference>
<dbReference type="InterPro" id="IPR045671">
    <property type="entry name" value="NtrY-like_N"/>
</dbReference>
<feature type="transmembrane region" description="Helical" evidence="15">
    <location>
        <begin position="311"/>
        <end position="329"/>
    </location>
</feature>
<comment type="subcellular location">
    <subcellularLocation>
        <location evidence="2">Cell membrane</location>
        <topology evidence="2">Multi-pass membrane protein</topology>
    </subcellularLocation>
</comment>
<name>A0AA97F4U8_9SPHN</name>
<keyword evidence="12" id="KW-0902">Two-component regulatory system</keyword>
<evidence type="ECO:0000256" key="11">
    <source>
        <dbReference type="ARBA" id="ARBA00022989"/>
    </source>
</evidence>
<dbReference type="Pfam" id="PF19312">
    <property type="entry name" value="NtrY_N"/>
    <property type="match status" value="1"/>
</dbReference>
<dbReference type="GO" id="GO:0005524">
    <property type="term" value="F:ATP binding"/>
    <property type="evidence" value="ECO:0007669"/>
    <property type="project" value="UniProtKB-KW"/>
</dbReference>
<evidence type="ECO:0000256" key="13">
    <source>
        <dbReference type="ARBA" id="ARBA00023136"/>
    </source>
</evidence>
<dbReference type="InterPro" id="IPR036890">
    <property type="entry name" value="HATPase_C_sf"/>
</dbReference>
<dbReference type="AlphaFoldDB" id="A0AA97F4U8"/>
<dbReference type="SUPFAM" id="SSF55785">
    <property type="entry name" value="PYP-like sensor domain (PAS domain)"/>
    <property type="match status" value="1"/>
</dbReference>
<feature type="domain" description="HAMP" evidence="18">
    <location>
        <begin position="333"/>
        <end position="386"/>
    </location>
</feature>
<evidence type="ECO:0000256" key="5">
    <source>
        <dbReference type="ARBA" id="ARBA00022553"/>
    </source>
</evidence>
<dbReference type="Gene3D" id="6.10.340.10">
    <property type="match status" value="1"/>
</dbReference>
<feature type="compositionally biased region" description="Basic and acidic residues" evidence="14">
    <location>
        <begin position="637"/>
        <end position="652"/>
    </location>
</feature>
<dbReference type="SUPFAM" id="SSF158472">
    <property type="entry name" value="HAMP domain-like"/>
    <property type="match status" value="1"/>
</dbReference>
<keyword evidence="5" id="KW-0597">Phosphoprotein</keyword>
<dbReference type="EMBL" id="CP136594">
    <property type="protein sequence ID" value="WOE74053.1"/>
    <property type="molecule type" value="Genomic_DNA"/>
</dbReference>
<dbReference type="InterPro" id="IPR036097">
    <property type="entry name" value="HisK_dim/P_sf"/>
</dbReference>
<evidence type="ECO:0000313" key="20">
    <source>
        <dbReference type="Proteomes" id="UP001302429"/>
    </source>
</evidence>
<dbReference type="Pfam" id="PF00672">
    <property type="entry name" value="HAMP"/>
    <property type="match status" value="1"/>
</dbReference>
<dbReference type="SUPFAM" id="SSF47384">
    <property type="entry name" value="Homodimeric domain of signal transducing histidine kinase"/>
    <property type="match status" value="1"/>
</dbReference>
<dbReference type="SMART" id="SM00387">
    <property type="entry name" value="HATPase_c"/>
    <property type="match status" value="1"/>
</dbReference>
<evidence type="ECO:0000259" key="16">
    <source>
        <dbReference type="PROSITE" id="PS50109"/>
    </source>
</evidence>
<evidence type="ECO:0000256" key="10">
    <source>
        <dbReference type="ARBA" id="ARBA00022840"/>
    </source>
</evidence>
<keyword evidence="10 19" id="KW-0067">ATP-binding</keyword>
<dbReference type="PANTHER" id="PTHR43065:SF10">
    <property type="entry name" value="PEROXIDE STRESS-ACTIVATED HISTIDINE KINASE MAK3"/>
    <property type="match status" value="1"/>
</dbReference>
<keyword evidence="11 15" id="KW-1133">Transmembrane helix</keyword>
<proteinExistence type="predicted"/>
<dbReference type="InterPro" id="IPR003660">
    <property type="entry name" value="HAMP_dom"/>
</dbReference>
<evidence type="ECO:0000313" key="19">
    <source>
        <dbReference type="EMBL" id="WOE74053.1"/>
    </source>
</evidence>
<dbReference type="KEGG" id="acoa:RB602_09280"/>
<organism evidence="19 20">
    <name type="scientific">Alterisphingorhabdus coralli</name>
    <dbReference type="NCBI Taxonomy" id="3071408"/>
    <lineage>
        <taxon>Bacteria</taxon>
        <taxon>Pseudomonadati</taxon>
        <taxon>Pseudomonadota</taxon>
        <taxon>Alphaproteobacteria</taxon>
        <taxon>Sphingomonadales</taxon>
        <taxon>Sphingomonadaceae</taxon>
        <taxon>Alterisphingorhabdus (ex Yan et al. 2024)</taxon>
    </lineage>
</organism>
<dbReference type="SMART" id="SM00304">
    <property type="entry name" value="HAMP"/>
    <property type="match status" value="1"/>
</dbReference>
<protein>
    <recommendedName>
        <fullName evidence="3">histidine kinase</fullName>
        <ecNumber evidence="3">2.7.13.3</ecNumber>
    </recommendedName>
</protein>
<keyword evidence="8" id="KW-0547">Nucleotide-binding</keyword>
<feature type="transmembrane region" description="Helical" evidence="15">
    <location>
        <begin position="106"/>
        <end position="131"/>
    </location>
</feature>
<dbReference type="Gene3D" id="1.10.287.130">
    <property type="match status" value="1"/>
</dbReference>
<dbReference type="Pfam" id="PF00512">
    <property type="entry name" value="HisKA"/>
    <property type="match status" value="1"/>
</dbReference>
<evidence type="ECO:0000256" key="6">
    <source>
        <dbReference type="ARBA" id="ARBA00022679"/>
    </source>
</evidence>
<feature type="transmembrane region" description="Helical" evidence="15">
    <location>
        <begin position="29"/>
        <end position="51"/>
    </location>
</feature>
<dbReference type="InterPro" id="IPR005467">
    <property type="entry name" value="His_kinase_dom"/>
</dbReference>
<evidence type="ECO:0000256" key="3">
    <source>
        <dbReference type="ARBA" id="ARBA00012438"/>
    </source>
</evidence>
<sequence length="746" mass="82281">MASANILPSFANWFRVSDSDDGIENERPYVVAEWSMAALLLVMLAITVRILTTEDAADRVLPAIWASSLLIANLIPAMMILVLMARRIAKRRAEKAIAGSSGRYHTRLVGLFAIVAAVPTLLVVLFASLLFQYGVEFWYSDRARGVLENANELALGYNDQSARDVRNETLAMAGDLRDYLTQAQIDSPEFAEGYSYQVVYRQLNESAILERGDDGMLRTAVIVDPENRNLASRVTPEMLQELASGNDVALSFTDDRIESVTALDAEGEVLLYASRASSQLALSQWERARAVLSDYDELSGRTRSLQLRFNVALYLVSLLLLTIALWVAVKFADRMVAPLSDLVGASREVSRGNLATRVTDTGARDEVSMLGRAFNSMTEKLDDQRQALIRANHQLDERRAFMQTVVESVSAGIISVDEKGVIQLMNSSAQELLIDDNQSYVDRPLSDVAPFLADVAQSDEGRAVVQFRRGNDMLTLAARSSPGGMGQVITFDDITQQLLDQRQAAWSDVARRIAHEIKNPLTPIQLAAERLKRRFGKAIGEDTDTFQQLTETIIRQVGDLRNMVDEFSSFARMPKPVFRDENLVDLVRQAVFMQRVANPGITYTTDHNVAEQGFSCDRRQISQAIINLLKNAAEAIETRSDSDNESVDHGDSEQMPTGNISVSIEAHENSVDVIISDDGIGLPDDHDHLIEPYVTTRDKGTGLGLAIVKKIVEEHFGTIAFATSDLGGAKVTLTFDTSISPDPVSE</sequence>
<feature type="region of interest" description="Disordered" evidence="14">
    <location>
        <begin position="637"/>
        <end position="657"/>
    </location>
</feature>
<evidence type="ECO:0000259" key="18">
    <source>
        <dbReference type="PROSITE" id="PS50885"/>
    </source>
</evidence>
<dbReference type="InterPro" id="IPR035965">
    <property type="entry name" value="PAS-like_dom_sf"/>
</dbReference>
<dbReference type="PROSITE" id="PS50109">
    <property type="entry name" value="HIS_KIN"/>
    <property type="match status" value="1"/>
</dbReference>
<evidence type="ECO:0000256" key="1">
    <source>
        <dbReference type="ARBA" id="ARBA00000085"/>
    </source>
</evidence>
<dbReference type="InterPro" id="IPR013767">
    <property type="entry name" value="PAS_fold"/>
</dbReference>
<dbReference type="RefSeq" id="WP_317080283.1">
    <property type="nucleotide sequence ID" value="NZ_CP136594.1"/>
</dbReference>
<accession>A0AA97F4U8</accession>
<dbReference type="PIRSF" id="PIRSF037532">
    <property type="entry name" value="STHK_NtrY"/>
    <property type="match status" value="1"/>
</dbReference>
<dbReference type="InterPro" id="IPR003594">
    <property type="entry name" value="HATPase_dom"/>
</dbReference>
<evidence type="ECO:0000256" key="7">
    <source>
        <dbReference type="ARBA" id="ARBA00022692"/>
    </source>
</evidence>
<evidence type="ECO:0000256" key="2">
    <source>
        <dbReference type="ARBA" id="ARBA00004651"/>
    </source>
</evidence>
<dbReference type="CDD" id="cd06225">
    <property type="entry name" value="HAMP"/>
    <property type="match status" value="1"/>
</dbReference>
<feature type="domain" description="Histidine kinase" evidence="16">
    <location>
        <begin position="512"/>
        <end position="739"/>
    </location>
</feature>
<comment type="catalytic activity">
    <reaction evidence="1">
        <text>ATP + protein L-histidine = ADP + protein N-phospho-L-histidine.</text>
        <dbReference type="EC" id="2.7.13.3"/>
    </reaction>
</comment>
<feature type="transmembrane region" description="Helical" evidence="15">
    <location>
        <begin position="63"/>
        <end position="85"/>
    </location>
</feature>
<dbReference type="InterPro" id="IPR000014">
    <property type="entry name" value="PAS"/>
</dbReference>
<evidence type="ECO:0000256" key="12">
    <source>
        <dbReference type="ARBA" id="ARBA00023012"/>
    </source>
</evidence>
<evidence type="ECO:0000256" key="8">
    <source>
        <dbReference type="ARBA" id="ARBA00022741"/>
    </source>
</evidence>
<dbReference type="PROSITE" id="PS50885">
    <property type="entry name" value="HAMP"/>
    <property type="match status" value="1"/>
</dbReference>
<dbReference type="InterPro" id="IPR003661">
    <property type="entry name" value="HisK_dim/P_dom"/>
</dbReference>
<dbReference type="Pfam" id="PF02518">
    <property type="entry name" value="HATPase_c"/>
    <property type="match status" value="1"/>
</dbReference>
<dbReference type="Proteomes" id="UP001302429">
    <property type="component" value="Chromosome"/>
</dbReference>
<gene>
    <name evidence="19" type="ORF">RB602_09280</name>
</gene>
<evidence type="ECO:0000256" key="14">
    <source>
        <dbReference type="SAM" id="MobiDB-lite"/>
    </source>
</evidence>
<keyword evidence="20" id="KW-1185">Reference proteome</keyword>
<dbReference type="GO" id="GO:0006355">
    <property type="term" value="P:regulation of DNA-templated transcription"/>
    <property type="evidence" value="ECO:0007669"/>
    <property type="project" value="InterPro"/>
</dbReference>
<dbReference type="CDD" id="cd00082">
    <property type="entry name" value="HisKA"/>
    <property type="match status" value="1"/>
</dbReference>
<evidence type="ECO:0000256" key="15">
    <source>
        <dbReference type="SAM" id="Phobius"/>
    </source>
</evidence>
<keyword evidence="9" id="KW-0418">Kinase</keyword>
<dbReference type="InterPro" id="IPR017232">
    <property type="entry name" value="NtrY"/>
</dbReference>
<evidence type="ECO:0000256" key="4">
    <source>
        <dbReference type="ARBA" id="ARBA00022475"/>
    </source>
</evidence>
<dbReference type="SMART" id="SM00388">
    <property type="entry name" value="HisKA"/>
    <property type="match status" value="1"/>
</dbReference>
<evidence type="ECO:0000256" key="9">
    <source>
        <dbReference type="ARBA" id="ARBA00022777"/>
    </source>
</evidence>
<dbReference type="PANTHER" id="PTHR43065">
    <property type="entry name" value="SENSOR HISTIDINE KINASE"/>
    <property type="match status" value="1"/>
</dbReference>
<evidence type="ECO:0000259" key="17">
    <source>
        <dbReference type="PROSITE" id="PS50112"/>
    </source>
</evidence>
<dbReference type="InterPro" id="IPR004358">
    <property type="entry name" value="Sig_transdc_His_kin-like_C"/>
</dbReference>
<feature type="domain" description="PAS" evidence="17">
    <location>
        <begin position="398"/>
        <end position="433"/>
    </location>
</feature>
<dbReference type="EC" id="2.7.13.3" evidence="3"/>
<dbReference type="Gene3D" id="3.30.450.20">
    <property type="entry name" value="PAS domain"/>
    <property type="match status" value="1"/>
</dbReference>
<dbReference type="PRINTS" id="PR00344">
    <property type="entry name" value="BCTRLSENSOR"/>
</dbReference>
<keyword evidence="6" id="KW-0808">Transferase</keyword>
<dbReference type="PROSITE" id="PS50112">
    <property type="entry name" value="PAS"/>
    <property type="match status" value="1"/>
</dbReference>
<keyword evidence="4" id="KW-1003">Cell membrane</keyword>
<dbReference type="SUPFAM" id="SSF55874">
    <property type="entry name" value="ATPase domain of HSP90 chaperone/DNA topoisomerase II/histidine kinase"/>
    <property type="match status" value="1"/>
</dbReference>
<dbReference type="Gene3D" id="3.30.565.10">
    <property type="entry name" value="Histidine kinase-like ATPase, C-terminal domain"/>
    <property type="match status" value="1"/>
</dbReference>
<dbReference type="GO" id="GO:0000155">
    <property type="term" value="F:phosphorelay sensor kinase activity"/>
    <property type="evidence" value="ECO:0007669"/>
    <property type="project" value="InterPro"/>
</dbReference>
<keyword evidence="13 15" id="KW-0472">Membrane</keyword>
<dbReference type="GO" id="GO:0005886">
    <property type="term" value="C:plasma membrane"/>
    <property type="evidence" value="ECO:0007669"/>
    <property type="project" value="UniProtKB-SubCell"/>
</dbReference>